<sequence>MTFKNQCVETSAVFLYHYMRLFCQEGVKLKSVLRQTKQMRHNTDL</sequence>
<evidence type="ECO:0000313" key="2">
    <source>
        <dbReference type="Proteomes" id="UP000325105"/>
    </source>
</evidence>
<accession>A0A5S5CXK2</accession>
<dbReference type="EMBL" id="VNHX01000035">
    <property type="protein sequence ID" value="TYP87738.1"/>
    <property type="molecule type" value="Genomic_DNA"/>
</dbReference>
<evidence type="ECO:0000313" key="1">
    <source>
        <dbReference type="EMBL" id="TYP87738.1"/>
    </source>
</evidence>
<keyword evidence="2" id="KW-1185">Reference proteome</keyword>
<gene>
    <name evidence="1" type="ORF">BC792_13512</name>
</gene>
<name>A0A5S5CXK2_9SPHI</name>
<dbReference type="Proteomes" id="UP000325105">
    <property type="component" value="Unassembled WGS sequence"/>
</dbReference>
<proteinExistence type="predicted"/>
<dbReference type="AlphaFoldDB" id="A0A5S5CXK2"/>
<comment type="caution">
    <text evidence="1">The sequence shown here is derived from an EMBL/GenBank/DDBJ whole genome shotgun (WGS) entry which is preliminary data.</text>
</comment>
<protein>
    <submittedName>
        <fullName evidence="1">Uncharacterized protein</fullName>
    </submittedName>
</protein>
<reference evidence="1 2" key="1">
    <citation type="submission" date="2019-07" db="EMBL/GenBank/DDBJ databases">
        <title>Genomic Encyclopedia of Archaeal and Bacterial Type Strains, Phase II (KMG-II): from individual species to whole genera.</title>
        <authorList>
            <person name="Goeker M."/>
        </authorList>
    </citation>
    <scope>NUCLEOTIDE SEQUENCE [LARGE SCALE GENOMIC DNA]</scope>
    <source>
        <strain evidence="1 2">DSM 18850</strain>
    </source>
</reference>
<organism evidence="1 2">
    <name type="scientific">Sphingobacterium allocomposti</name>
    <dbReference type="NCBI Taxonomy" id="415956"/>
    <lineage>
        <taxon>Bacteria</taxon>
        <taxon>Pseudomonadati</taxon>
        <taxon>Bacteroidota</taxon>
        <taxon>Sphingobacteriia</taxon>
        <taxon>Sphingobacteriales</taxon>
        <taxon>Sphingobacteriaceae</taxon>
        <taxon>Sphingobacterium</taxon>
    </lineage>
</organism>